<reference evidence="2 3" key="1">
    <citation type="journal article" date="2017" name="Gigascience">
        <title>Genome sequence of the small brown planthopper, Laodelphax striatellus.</title>
        <authorList>
            <person name="Zhu J."/>
            <person name="Jiang F."/>
            <person name="Wang X."/>
            <person name="Yang P."/>
            <person name="Bao Y."/>
            <person name="Zhao W."/>
            <person name="Wang W."/>
            <person name="Lu H."/>
            <person name="Wang Q."/>
            <person name="Cui N."/>
            <person name="Li J."/>
            <person name="Chen X."/>
            <person name="Luo L."/>
            <person name="Yu J."/>
            <person name="Kang L."/>
            <person name="Cui F."/>
        </authorList>
    </citation>
    <scope>NUCLEOTIDE SEQUENCE [LARGE SCALE GENOMIC DNA]</scope>
    <source>
        <strain evidence="2">Lst14</strain>
    </source>
</reference>
<gene>
    <name evidence="2" type="ORF">LSTR_LSTR007047</name>
</gene>
<dbReference type="EMBL" id="QKKF02033617">
    <property type="protein sequence ID" value="RZF33669.1"/>
    <property type="molecule type" value="Genomic_DNA"/>
</dbReference>
<comment type="caution">
    <text evidence="2">The sequence shown here is derived from an EMBL/GenBank/DDBJ whole genome shotgun (WGS) entry which is preliminary data.</text>
</comment>
<name>A0A482WJG0_LAOST</name>
<evidence type="ECO:0000313" key="2">
    <source>
        <dbReference type="EMBL" id="RZF33669.1"/>
    </source>
</evidence>
<feature type="region of interest" description="Disordered" evidence="1">
    <location>
        <begin position="1"/>
        <end position="41"/>
    </location>
</feature>
<organism evidence="2 3">
    <name type="scientific">Laodelphax striatellus</name>
    <name type="common">Small brown planthopper</name>
    <name type="synonym">Delphax striatella</name>
    <dbReference type="NCBI Taxonomy" id="195883"/>
    <lineage>
        <taxon>Eukaryota</taxon>
        <taxon>Metazoa</taxon>
        <taxon>Ecdysozoa</taxon>
        <taxon>Arthropoda</taxon>
        <taxon>Hexapoda</taxon>
        <taxon>Insecta</taxon>
        <taxon>Pterygota</taxon>
        <taxon>Neoptera</taxon>
        <taxon>Paraneoptera</taxon>
        <taxon>Hemiptera</taxon>
        <taxon>Auchenorrhyncha</taxon>
        <taxon>Fulgoroidea</taxon>
        <taxon>Delphacidae</taxon>
        <taxon>Criomorphinae</taxon>
        <taxon>Laodelphax</taxon>
    </lineage>
</organism>
<dbReference type="AlphaFoldDB" id="A0A482WJG0"/>
<feature type="compositionally biased region" description="Pro residues" evidence="1">
    <location>
        <begin position="25"/>
        <end position="38"/>
    </location>
</feature>
<keyword evidence="3" id="KW-1185">Reference proteome</keyword>
<sequence>MDSSSEESIAMEHGVQDGQDQGFRPPTPPPMPHPPPHAPELAGPLIVALPAIEPERLAEDVARAQVSWPWVAGGPVCSVAGAAVAADGSAVLQSLSLNVVEA</sequence>
<evidence type="ECO:0000313" key="3">
    <source>
        <dbReference type="Proteomes" id="UP000291343"/>
    </source>
</evidence>
<evidence type="ECO:0000256" key="1">
    <source>
        <dbReference type="SAM" id="MobiDB-lite"/>
    </source>
</evidence>
<dbReference type="InParanoid" id="A0A482WJG0"/>
<protein>
    <submittedName>
        <fullName evidence="2">Uncharacterized protein</fullName>
    </submittedName>
</protein>
<accession>A0A482WJG0</accession>
<proteinExistence type="predicted"/>
<dbReference type="Proteomes" id="UP000291343">
    <property type="component" value="Unassembled WGS sequence"/>
</dbReference>